<proteinExistence type="predicted"/>
<dbReference type="EMBL" id="OOIL02004137">
    <property type="protein sequence ID" value="VFQ90483.1"/>
    <property type="molecule type" value="Genomic_DNA"/>
</dbReference>
<keyword evidence="2" id="KW-1185">Reference proteome</keyword>
<name>A0A484MNC3_9ASTE</name>
<protein>
    <submittedName>
        <fullName evidence="1">Uncharacterized protein</fullName>
    </submittedName>
</protein>
<evidence type="ECO:0000313" key="2">
    <source>
        <dbReference type="Proteomes" id="UP000595140"/>
    </source>
</evidence>
<sequence>MSIPSFFLDARLFDCPSLNLDPLLRLPLSALDHKDGSTLALSKVLLCSLEHFQKLQKGFVKIVHHVVHDKTLEQLQDQLVSFALAVGELSIGSVVCCVISLKHVILPQDQEKSLFEGVLESTSLKKIFEKV</sequence>
<dbReference type="Proteomes" id="UP000595140">
    <property type="component" value="Unassembled WGS sequence"/>
</dbReference>
<gene>
    <name evidence="1" type="ORF">CCAM_LOCUS32259</name>
</gene>
<reference evidence="1 2" key="1">
    <citation type="submission" date="2018-04" db="EMBL/GenBank/DDBJ databases">
        <authorList>
            <person name="Vogel A."/>
        </authorList>
    </citation>
    <scope>NUCLEOTIDE SEQUENCE [LARGE SCALE GENOMIC DNA]</scope>
</reference>
<evidence type="ECO:0000313" key="1">
    <source>
        <dbReference type="EMBL" id="VFQ90483.1"/>
    </source>
</evidence>
<accession>A0A484MNC3</accession>
<dbReference type="AlphaFoldDB" id="A0A484MNC3"/>
<organism evidence="1 2">
    <name type="scientific">Cuscuta campestris</name>
    <dbReference type="NCBI Taxonomy" id="132261"/>
    <lineage>
        <taxon>Eukaryota</taxon>
        <taxon>Viridiplantae</taxon>
        <taxon>Streptophyta</taxon>
        <taxon>Embryophyta</taxon>
        <taxon>Tracheophyta</taxon>
        <taxon>Spermatophyta</taxon>
        <taxon>Magnoliopsida</taxon>
        <taxon>eudicotyledons</taxon>
        <taxon>Gunneridae</taxon>
        <taxon>Pentapetalae</taxon>
        <taxon>asterids</taxon>
        <taxon>lamiids</taxon>
        <taxon>Solanales</taxon>
        <taxon>Convolvulaceae</taxon>
        <taxon>Cuscuteae</taxon>
        <taxon>Cuscuta</taxon>
        <taxon>Cuscuta subgen. Grammica</taxon>
        <taxon>Cuscuta sect. Cleistogrammica</taxon>
    </lineage>
</organism>